<accession>A0A423SRD4</accession>
<sequence>MREGDRQRPNASAAFPHFHPFGSPSCERRVCPAASRLAMILQRTPCHALSRLTCTECDGDATPDGVMNKARHVLTDPRTRKHGSSCCRTATPGFYPSPFRAPQGALSIMASLQVVITRDYVTAYGIRRKHKPAPVQPLLVPAAGGCPGTSGFNGARSWHYCDLDGRQASFLCPNGTVSTRRSSCATGYNFDCESAPYLYSLNERVFALPEVDETAPHRTLTAEMLETIFLRSGRGRENLCDSSPLFPRCSDPRAPPPGLFSPLPHHPSSHGPSPPPPRLPLVLLRLFRFLFCLPRISFLHFHVPTSQVSSSPPTLLPPSFPLLRKPILLPTLQDFSSRISSTIPLLVLSKLSPTYPSSLSPCLSFSPFPFYSTTPLLPSFRLFLSHFLATLPSSPFFPPFPSRFSALPLLLPILRCPPSPIFLPVPLLPLPPLPHLLPLPLPIPLPHLSLPSPPPHLPTPSPPHPLSPSPFPSPPSFPLPSPSQSIPPPHPPLPSPSQFIPPPQPPLPSPSPPPLPSPPQPPLPPLPFEVVNARSFPTTSGEHQDKGAKIRPYLLEVFFFCKY</sequence>
<evidence type="ECO:0008006" key="4">
    <source>
        <dbReference type="Google" id="ProtNLM"/>
    </source>
</evidence>
<keyword evidence="3" id="KW-1185">Reference proteome</keyword>
<name>A0A423SRD4_PENVA</name>
<dbReference type="Proteomes" id="UP000283509">
    <property type="component" value="Unassembled WGS sequence"/>
</dbReference>
<reference evidence="2 3" key="1">
    <citation type="submission" date="2018-04" db="EMBL/GenBank/DDBJ databases">
        <authorList>
            <person name="Zhang X."/>
            <person name="Yuan J."/>
            <person name="Li F."/>
            <person name="Xiang J."/>
        </authorList>
    </citation>
    <scope>NUCLEOTIDE SEQUENCE [LARGE SCALE GENOMIC DNA]</scope>
    <source>
        <tissue evidence="2">Muscle</tissue>
    </source>
</reference>
<feature type="compositionally biased region" description="Pro residues" evidence="1">
    <location>
        <begin position="454"/>
        <end position="527"/>
    </location>
</feature>
<organism evidence="2 3">
    <name type="scientific">Penaeus vannamei</name>
    <name type="common">Whiteleg shrimp</name>
    <name type="synonym">Litopenaeus vannamei</name>
    <dbReference type="NCBI Taxonomy" id="6689"/>
    <lineage>
        <taxon>Eukaryota</taxon>
        <taxon>Metazoa</taxon>
        <taxon>Ecdysozoa</taxon>
        <taxon>Arthropoda</taxon>
        <taxon>Crustacea</taxon>
        <taxon>Multicrustacea</taxon>
        <taxon>Malacostraca</taxon>
        <taxon>Eumalacostraca</taxon>
        <taxon>Eucarida</taxon>
        <taxon>Decapoda</taxon>
        <taxon>Dendrobranchiata</taxon>
        <taxon>Penaeoidea</taxon>
        <taxon>Penaeidae</taxon>
        <taxon>Penaeus</taxon>
    </lineage>
</organism>
<evidence type="ECO:0000313" key="3">
    <source>
        <dbReference type="Proteomes" id="UP000283509"/>
    </source>
</evidence>
<reference evidence="2 3" key="2">
    <citation type="submission" date="2019-01" db="EMBL/GenBank/DDBJ databases">
        <title>The decoding of complex shrimp genome reveals the adaptation for benthos swimmer, frequently molting mechanism and breeding impact on genome.</title>
        <authorList>
            <person name="Sun Y."/>
            <person name="Gao Y."/>
            <person name="Yu Y."/>
        </authorList>
    </citation>
    <scope>NUCLEOTIDE SEQUENCE [LARGE SCALE GENOMIC DNA]</scope>
    <source>
        <tissue evidence="2">Muscle</tissue>
    </source>
</reference>
<dbReference type="OrthoDB" id="6428908at2759"/>
<dbReference type="AlphaFoldDB" id="A0A423SRD4"/>
<comment type="caution">
    <text evidence="2">The sequence shown here is derived from an EMBL/GenBank/DDBJ whole genome shotgun (WGS) entry which is preliminary data.</text>
</comment>
<evidence type="ECO:0000256" key="1">
    <source>
        <dbReference type="SAM" id="MobiDB-lite"/>
    </source>
</evidence>
<gene>
    <name evidence="2" type="ORF">C7M84_015193</name>
</gene>
<dbReference type="PRINTS" id="PR01217">
    <property type="entry name" value="PRICHEXTENSN"/>
</dbReference>
<proteinExistence type="predicted"/>
<evidence type="ECO:0000313" key="2">
    <source>
        <dbReference type="EMBL" id="ROT66756.1"/>
    </source>
</evidence>
<protein>
    <recommendedName>
        <fullName evidence="4">Chitin-binding type-2 domain-containing protein</fullName>
    </recommendedName>
</protein>
<dbReference type="EMBL" id="QCYY01002891">
    <property type="protein sequence ID" value="ROT66756.1"/>
    <property type="molecule type" value="Genomic_DNA"/>
</dbReference>
<feature type="region of interest" description="Disordered" evidence="1">
    <location>
        <begin position="454"/>
        <end position="547"/>
    </location>
</feature>